<accession>A0A7J9G6Z1</accession>
<keyword evidence="2" id="KW-1185">Reference proteome</keyword>
<name>A0A7J9G6Z1_9ROSI</name>
<evidence type="ECO:0000313" key="2">
    <source>
        <dbReference type="Proteomes" id="UP000593560"/>
    </source>
</evidence>
<sequence>MSYLRELDKLSKKITVRRSEAERWMTQEWSYVKISFDVAMNKQGNRSCSGTIIRDLNGRVLGSKTVIMDNIPITFATKALACATEGMKNEEQLYLQNEMLGYARATVERDRRW</sequence>
<dbReference type="OrthoDB" id="999700at2759"/>
<evidence type="ECO:0008006" key="3">
    <source>
        <dbReference type="Google" id="ProtNLM"/>
    </source>
</evidence>
<dbReference type="EMBL" id="JABFAD010000002">
    <property type="protein sequence ID" value="MBA0792565.1"/>
    <property type="molecule type" value="Genomic_DNA"/>
</dbReference>
<evidence type="ECO:0000313" key="1">
    <source>
        <dbReference type="EMBL" id="MBA0792565.1"/>
    </source>
</evidence>
<organism evidence="1 2">
    <name type="scientific">Gossypium harknessii</name>
    <dbReference type="NCBI Taxonomy" id="34285"/>
    <lineage>
        <taxon>Eukaryota</taxon>
        <taxon>Viridiplantae</taxon>
        <taxon>Streptophyta</taxon>
        <taxon>Embryophyta</taxon>
        <taxon>Tracheophyta</taxon>
        <taxon>Spermatophyta</taxon>
        <taxon>Magnoliopsida</taxon>
        <taxon>eudicotyledons</taxon>
        <taxon>Gunneridae</taxon>
        <taxon>Pentapetalae</taxon>
        <taxon>rosids</taxon>
        <taxon>malvids</taxon>
        <taxon>Malvales</taxon>
        <taxon>Malvaceae</taxon>
        <taxon>Malvoideae</taxon>
        <taxon>Gossypium</taxon>
    </lineage>
</organism>
<comment type="caution">
    <text evidence="1">The sequence shown here is derived from an EMBL/GenBank/DDBJ whole genome shotgun (WGS) entry which is preliminary data.</text>
</comment>
<reference evidence="1 2" key="1">
    <citation type="journal article" date="2019" name="Genome Biol. Evol.">
        <title>Insights into the evolution of the New World diploid cottons (Gossypium, subgenus Houzingenia) based on genome sequencing.</title>
        <authorList>
            <person name="Grover C.E."/>
            <person name="Arick M.A. 2nd"/>
            <person name="Thrash A."/>
            <person name="Conover J.L."/>
            <person name="Sanders W.S."/>
            <person name="Peterson D.G."/>
            <person name="Frelichowski J.E."/>
            <person name="Scheffler J.A."/>
            <person name="Scheffler B.E."/>
            <person name="Wendel J.F."/>
        </authorList>
    </citation>
    <scope>NUCLEOTIDE SEQUENCE [LARGE SCALE GENOMIC DNA]</scope>
    <source>
        <strain evidence="1">0</strain>
        <tissue evidence="1">Leaf</tissue>
    </source>
</reference>
<proteinExistence type="predicted"/>
<feature type="non-terminal residue" evidence="1">
    <location>
        <position position="113"/>
    </location>
</feature>
<protein>
    <recommendedName>
        <fullName evidence="3">RNase H type-1 domain-containing protein</fullName>
    </recommendedName>
</protein>
<dbReference type="Proteomes" id="UP000593560">
    <property type="component" value="Unassembled WGS sequence"/>
</dbReference>
<dbReference type="AlphaFoldDB" id="A0A7J9G6Z1"/>
<gene>
    <name evidence="1" type="ORF">Gohar_017056</name>
</gene>